<evidence type="ECO:0000313" key="1">
    <source>
        <dbReference type="EMBL" id="EFE97772.1"/>
    </source>
</evidence>
<evidence type="ECO:0000313" key="2">
    <source>
        <dbReference type="Proteomes" id="UP000005723"/>
    </source>
</evidence>
<name>D4DXM9_SEROD</name>
<comment type="caution">
    <text evidence="1">The sequence shown here is derived from an EMBL/GenBank/DDBJ whole genome shotgun (WGS) entry which is preliminary data.</text>
</comment>
<dbReference type="Proteomes" id="UP000005723">
    <property type="component" value="Unassembled WGS sequence"/>
</dbReference>
<dbReference type="AlphaFoldDB" id="D4DXM9"/>
<accession>D4DXM9</accession>
<sequence length="82" mass="9569">MLWPPAEAERRKQLNIELKVRRRRARHGAPGFIFENNNHYLLERAAILPPILPERTLRTVQAYRAGANTARKQPSVLCLNIW</sequence>
<proteinExistence type="predicted"/>
<dbReference type="HOGENOM" id="CLU_2556372_0_0_6"/>
<reference evidence="1 2" key="1">
    <citation type="submission" date="2010-01" db="EMBL/GenBank/DDBJ databases">
        <authorList>
            <person name="Muzny D."/>
            <person name="Qin X."/>
            <person name="Deng J."/>
            <person name="Jiang H."/>
            <person name="Liu Y."/>
            <person name="Qu J."/>
            <person name="Song X.-Z."/>
            <person name="Zhang L."/>
            <person name="Thornton R."/>
            <person name="Coyle M."/>
            <person name="Francisco L."/>
            <person name="Jackson L."/>
            <person name="Javaid M."/>
            <person name="Korchina V."/>
            <person name="Kovar C."/>
            <person name="Mata R."/>
            <person name="Mathew T."/>
            <person name="Ngo R."/>
            <person name="Nguyen L."/>
            <person name="Nguyen N."/>
            <person name="Okwuonu G."/>
            <person name="Ongeri F."/>
            <person name="Pham C."/>
            <person name="Simmons D."/>
            <person name="Wilczek-Boney K."/>
            <person name="Hale W."/>
            <person name="Jakkamsetti A."/>
            <person name="Pham P."/>
            <person name="Ruth R."/>
            <person name="San Lucas F."/>
            <person name="Warren J."/>
            <person name="Zhang J."/>
            <person name="Zhao Z."/>
            <person name="Zhou C."/>
            <person name="Zhu D."/>
            <person name="Lee S."/>
            <person name="Bess C."/>
            <person name="Blankenburg K."/>
            <person name="Forbes L."/>
            <person name="Fu Q."/>
            <person name="Gubbala S."/>
            <person name="Hirani K."/>
            <person name="Jayaseelan J.C."/>
            <person name="Lara F."/>
            <person name="Munidasa M."/>
            <person name="Palculict T."/>
            <person name="Patil S."/>
            <person name="Pu L.-L."/>
            <person name="Saada N."/>
            <person name="Tang L."/>
            <person name="Weissenberger G."/>
            <person name="Zhu Y."/>
            <person name="Hemphill L."/>
            <person name="Shang Y."/>
            <person name="Youmans B."/>
            <person name="Ayvaz T."/>
            <person name="Ross M."/>
            <person name="Santibanez J."/>
            <person name="Aqrawi P."/>
            <person name="Gross S."/>
            <person name="Joshi V."/>
            <person name="Fowler G."/>
            <person name="Nazareth L."/>
            <person name="Reid J."/>
            <person name="Worley K."/>
            <person name="Petrosino J."/>
            <person name="Highlander S."/>
            <person name="Gibbs R."/>
        </authorList>
    </citation>
    <scope>NUCLEOTIDE SEQUENCE [LARGE SCALE GENOMIC DNA]</scope>
    <source>
        <strain evidence="1 2">DSM 4582</strain>
    </source>
</reference>
<protein>
    <submittedName>
        <fullName evidence="1">Uncharacterized protein</fullName>
    </submittedName>
</protein>
<gene>
    <name evidence="1" type="ORF">HMPREF0758_0679</name>
</gene>
<dbReference type="EMBL" id="ADBY01000015">
    <property type="protein sequence ID" value="EFE97772.1"/>
    <property type="molecule type" value="Genomic_DNA"/>
</dbReference>
<keyword evidence="2" id="KW-1185">Reference proteome</keyword>
<organism evidence="1 2">
    <name type="scientific">Serratia odorifera DSM 4582</name>
    <dbReference type="NCBI Taxonomy" id="667129"/>
    <lineage>
        <taxon>Bacteria</taxon>
        <taxon>Pseudomonadati</taxon>
        <taxon>Pseudomonadota</taxon>
        <taxon>Gammaproteobacteria</taxon>
        <taxon>Enterobacterales</taxon>
        <taxon>Yersiniaceae</taxon>
        <taxon>Serratia</taxon>
    </lineage>
</organism>